<organism evidence="4 5">
    <name type="scientific">Sphingomonas floccifaciens</name>
    <dbReference type="NCBI Taxonomy" id="1844115"/>
    <lineage>
        <taxon>Bacteria</taxon>
        <taxon>Pseudomonadati</taxon>
        <taxon>Pseudomonadota</taxon>
        <taxon>Alphaproteobacteria</taxon>
        <taxon>Sphingomonadales</taxon>
        <taxon>Sphingomonadaceae</taxon>
        <taxon>Sphingomonas</taxon>
    </lineage>
</organism>
<dbReference type="RefSeq" id="WP_380938221.1">
    <property type="nucleotide sequence ID" value="NZ_JBHUFC010000001.1"/>
</dbReference>
<dbReference type="InterPro" id="IPR028994">
    <property type="entry name" value="Integrin_alpha_N"/>
</dbReference>
<gene>
    <name evidence="4" type="ORF">ACFSC3_02025</name>
</gene>
<feature type="region of interest" description="Disordered" evidence="1">
    <location>
        <begin position="223"/>
        <end position="259"/>
    </location>
</feature>
<dbReference type="PANTHER" id="PTHR43118:SF1">
    <property type="entry name" value="RHAMNOGALACTURONAN LYASE (EUROFUNG)"/>
    <property type="match status" value="1"/>
</dbReference>
<keyword evidence="4" id="KW-0456">Lyase</keyword>
<proteinExistence type="predicted"/>
<sequence length="627" mass="67675">MLTPIILGLATMAIPQAAAPSPRMIEKLDRALVAVPAAQGGGNHVSWRLLATDPKAQTFTLRRDGRVIARVSTKDATSVHDKSGTATSRYTLDTPGGAVASAGVWSGGYLSIPLDKPADRTTPEGETYSYSANDASVGDLDGDGRYELIVKWYPSIAKDNAFAGYTGETLLDAYTLDGKRLWRIDLGRNIRSGAHYTQFMVFDFDGDGRAEVAMKTADGTIDGTGAALGDSKADWRATGGEQPSSDRTGSDTNATGQRVARTKGRILSGPEYLTVFDGRTGKALASAPYAPHRAPSGDNPTPEEMTAVWGDGYGNRSERYLAGVAYLDGRRPSMIFARGYYGRSVLAAWDFRGGKLTPRWVFDSATPGNEKYGGNGNHQLSVADVDGDGRDEIVYGSMAVDDDGKSLWSSGLGHGDAMHVGDLDPTRPGLEKFGVHETMRMSGNRGAAMLDARTGALLWSTPADKDTGRGIAIDIDPRHVGDEAWASNSRDLYDARGNVIPGGHPRAANFGIWWDGDRLRELLDGKRISKWNWTTATETPLLDPDGVVSNNGTKQNPSLSADILGDWREELVVPSSDSREMRIYITPWPTMERIVTLMHDPVYRLGVAWQNTAYNQPPHVGYSLGAK</sequence>
<evidence type="ECO:0000256" key="1">
    <source>
        <dbReference type="SAM" id="MobiDB-lite"/>
    </source>
</evidence>
<reference evidence="5" key="1">
    <citation type="journal article" date="2019" name="Int. J. Syst. Evol. Microbiol.">
        <title>The Global Catalogue of Microorganisms (GCM) 10K type strain sequencing project: providing services to taxonomists for standard genome sequencing and annotation.</title>
        <authorList>
            <consortium name="The Broad Institute Genomics Platform"/>
            <consortium name="The Broad Institute Genome Sequencing Center for Infectious Disease"/>
            <person name="Wu L."/>
            <person name="Ma J."/>
        </authorList>
    </citation>
    <scope>NUCLEOTIDE SEQUENCE [LARGE SCALE GENOMIC DNA]</scope>
    <source>
        <strain evidence="5">Q85</strain>
    </source>
</reference>
<accession>A0ABW4NAK7</accession>
<dbReference type="InterPro" id="IPR034641">
    <property type="entry name" value="RGL11"/>
</dbReference>
<dbReference type="PANTHER" id="PTHR43118">
    <property type="entry name" value="RHAMNOGALACTURONAN LYASE (EUROFUNG)"/>
    <property type="match status" value="1"/>
</dbReference>
<dbReference type="Gene3D" id="2.60.40.10">
    <property type="entry name" value="Immunoglobulins"/>
    <property type="match status" value="1"/>
</dbReference>
<dbReference type="Pfam" id="PF21348">
    <property type="entry name" value="RGL11_C"/>
    <property type="match status" value="1"/>
</dbReference>
<dbReference type="InterPro" id="IPR049366">
    <property type="entry name" value="RGL11_C"/>
</dbReference>
<evidence type="ECO:0000259" key="3">
    <source>
        <dbReference type="Pfam" id="PF21348"/>
    </source>
</evidence>
<feature type="compositionally biased region" description="Polar residues" evidence="1">
    <location>
        <begin position="241"/>
        <end position="256"/>
    </location>
</feature>
<evidence type="ECO:0000313" key="4">
    <source>
        <dbReference type="EMBL" id="MFD1786340.1"/>
    </source>
</evidence>
<dbReference type="InterPro" id="IPR013783">
    <property type="entry name" value="Ig-like_fold"/>
</dbReference>
<comment type="caution">
    <text evidence="4">The sequence shown here is derived from an EMBL/GenBank/DDBJ whole genome shotgun (WGS) entry which is preliminary data.</text>
</comment>
<name>A0ABW4NAK7_9SPHN</name>
<dbReference type="EMBL" id="JBHUFC010000001">
    <property type="protein sequence ID" value="MFD1786340.1"/>
    <property type="molecule type" value="Genomic_DNA"/>
</dbReference>
<protein>
    <submittedName>
        <fullName evidence="4">Rhamnogalacturonan lyase</fullName>
    </submittedName>
</protein>
<evidence type="ECO:0000313" key="5">
    <source>
        <dbReference type="Proteomes" id="UP001597283"/>
    </source>
</evidence>
<dbReference type="GO" id="GO:0016829">
    <property type="term" value="F:lyase activity"/>
    <property type="evidence" value="ECO:0007669"/>
    <property type="project" value="UniProtKB-KW"/>
</dbReference>
<keyword evidence="5" id="KW-1185">Reference proteome</keyword>
<feature type="domain" description="Rhamnogalacturonan I lyase beta-sheet" evidence="2">
    <location>
        <begin position="24"/>
        <end position="93"/>
    </location>
</feature>
<feature type="domain" description="Rhamnogalacturonan lyase family 11 C-terminal" evidence="3">
    <location>
        <begin position="109"/>
        <end position="626"/>
    </location>
</feature>
<dbReference type="CDD" id="cd10318">
    <property type="entry name" value="RGL11"/>
    <property type="match status" value="1"/>
</dbReference>
<dbReference type="Proteomes" id="UP001597283">
    <property type="component" value="Unassembled WGS sequence"/>
</dbReference>
<evidence type="ECO:0000259" key="2">
    <source>
        <dbReference type="Pfam" id="PF18370"/>
    </source>
</evidence>
<dbReference type="Pfam" id="PF18370">
    <property type="entry name" value="RGI_lyase"/>
    <property type="match status" value="1"/>
</dbReference>
<dbReference type="InterPro" id="IPR041624">
    <property type="entry name" value="RGI_lyase"/>
</dbReference>
<dbReference type="SUPFAM" id="SSF69318">
    <property type="entry name" value="Integrin alpha N-terminal domain"/>
    <property type="match status" value="1"/>
</dbReference>